<comment type="similarity">
    <text evidence="1">Belongs to the peptidase M43B family.</text>
</comment>
<evidence type="ECO:0000256" key="1">
    <source>
        <dbReference type="ARBA" id="ARBA00008721"/>
    </source>
</evidence>
<dbReference type="EMBL" id="KB446536">
    <property type="protein sequence ID" value="EME47778.1"/>
    <property type="molecule type" value="Genomic_DNA"/>
</dbReference>
<proteinExistence type="inferred from homology"/>
<dbReference type="Proteomes" id="UP000016933">
    <property type="component" value="Unassembled WGS sequence"/>
</dbReference>
<dbReference type="GO" id="GO:0008237">
    <property type="term" value="F:metallopeptidase activity"/>
    <property type="evidence" value="ECO:0007669"/>
    <property type="project" value="InterPro"/>
</dbReference>
<dbReference type="STRING" id="675120.N1PXQ5"/>
<dbReference type="Gene3D" id="3.40.390.10">
    <property type="entry name" value="Collagenase (Catalytic Domain)"/>
    <property type="match status" value="1"/>
</dbReference>
<evidence type="ECO:0000256" key="2">
    <source>
        <dbReference type="SAM" id="MobiDB-lite"/>
    </source>
</evidence>
<dbReference type="PANTHER" id="PTHR47466:SF1">
    <property type="entry name" value="METALLOPROTEASE MEP1 (AFU_ORTHOLOGUE AFUA_1G07730)-RELATED"/>
    <property type="match status" value="1"/>
</dbReference>
<feature type="region of interest" description="Disordered" evidence="2">
    <location>
        <begin position="96"/>
        <end position="118"/>
    </location>
</feature>
<reference evidence="4" key="1">
    <citation type="journal article" date="2012" name="PLoS Genet.">
        <title>The genomes of the fungal plant pathogens Cladosporium fulvum and Dothistroma septosporum reveal adaptation to different hosts and lifestyles but also signatures of common ancestry.</title>
        <authorList>
            <person name="de Wit P.J.G.M."/>
            <person name="van der Burgt A."/>
            <person name="Oekmen B."/>
            <person name="Stergiopoulos I."/>
            <person name="Abd-Elsalam K.A."/>
            <person name="Aerts A.L."/>
            <person name="Bahkali A.H."/>
            <person name="Beenen H.G."/>
            <person name="Chettri P."/>
            <person name="Cox M.P."/>
            <person name="Datema E."/>
            <person name="de Vries R.P."/>
            <person name="Dhillon B."/>
            <person name="Ganley A.R."/>
            <person name="Griffiths S.A."/>
            <person name="Guo Y."/>
            <person name="Hamelin R.C."/>
            <person name="Henrissat B."/>
            <person name="Kabir M.S."/>
            <person name="Jashni M.K."/>
            <person name="Kema G."/>
            <person name="Klaubauf S."/>
            <person name="Lapidus A."/>
            <person name="Levasseur A."/>
            <person name="Lindquist E."/>
            <person name="Mehrabi R."/>
            <person name="Ohm R.A."/>
            <person name="Owen T.J."/>
            <person name="Salamov A."/>
            <person name="Schwelm A."/>
            <person name="Schijlen E."/>
            <person name="Sun H."/>
            <person name="van den Burg H.A."/>
            <person name="van Ham R.C.H.J."/>
            <person name="Zhang S."/>
            <person name="Goodwin S.B."/>
            <person name="Grigoriev I.V."/>
            <person name="Collemare J."/>
            <person name="Bradshaw R.E."/>
        </authorList>
    </citation>
    <scope>NUCLEOTIDE SEQUENCE [LARGE SCALE GENOMIC DNA]</scope>
    <source>
        <strain evidence="4">NZE10 / CBS 128990</strain>
    </source>
</reference>
<dbReference type="HOGENOM" id="CLU_2073083_0_0_1"/>
<evidence type="ECO:0008006" key="5">
    <source>
        <dbReference type="Google" id="ProtNLM"/>
    </source>
</evidence>
<name>N1PXQ5_DOTSN</name>
<protein>
    <recommendedName>
        <fullName evidence="5">Peptidase M43 pregnancy-associated plasma-A domain-containing protein</fullName>
    </recommendedName>
</protein>
<reference evidence="3 4" key="2">
    <citation type="journal article" date="2012" name="PLoS Pathog.">
        <title>Diverse lifestyles and strategies of plant pathogenesis encoded in the genomes of eighteen Dothideomycetes fungi.</title>
        <authorList>
            <person name="Ohm R.A."/>
            <person name="Feau N."/>
            <person name="Henrissat B."/>
            <person name="Schoch C.L."/>
            <person name="Horwitz B.A."/>
            <person name="Barry K.W."/>
            <person name="Condon B.J."/>
            <person name="Copeland A.C."/>
            <person name="Dhillon B."/>
            <person name="Glaser F."/>
            <person name="Hesse C.N."/>
            <person name="Kosti I."/>
            <person name="LaButti K."/>
            <person name="Lindquist E.A."/>
            <person name="Lucas S."/>
            <person name="Salamov A.A."/>
            <person name="Bradshaw R.E."/>
            <person name="Ciuffetti L."/>
            <person name="Hamelin R.C."/>
            <person name="Kema G.H.J."/>
            <person name="Lawrence C."/>
            <person name="Scott J.A."/>
            <person name="Spatafora J.W."/>
            <person name="Turgeon B.G."/>
            <person name="de Wit P.J.G.M."/>
            <person name="Zhong S."/>
            <person name="Goodwin S.B."/>
            <person name="Grigoriev I.V."/>
        </authorList>
    </citation>
    <scope>NUCLEOTIDE SEQUENCE [LARGE SCALE GENOMIC DNA]</scope>
    <source>
        <strain evidence="4">NZE10 / CBS 128990</strain>
    </source>
</reference>
<sequence>MNSALHQASYSGLNLYFTSGLPSGLLRFCYFPVASPILDDLVLDGCMCLAASLPNGTATHYDLGYTAVHETGHWFGLYHVFQGLKALKLATMSTTRPYKGGDGGMPEGKGQLSGSDGP</sequence>
<dbReference type="AlphaFoldDB" id="N1PXQ5"/>
<dbReference type="OrthoDB" id="536211at2759"/>
<evidence type="ECO:0000313" key="3">
    <source>
        <dbReference type="EMBL" id="EME47778.1"/>
    </source>
</evidence>
<gene>
    <name evidence="3" type="ORF">DOTSEDRAFT_21524</name>
</gene>
<dbReference type="SUPFAM" id="SSF55486">
    <property type="entry name" value="Metalloproteases ('zincins'), catalytic domain"/>
    <property type="match status" value="1"/>
</dbReference>
<keyword evidence="4" id="KW-1185">Reference proteome</keyword>
<evidence type="ECO:0000313" key="4">
    <source>
        <dbReference type="Proteomes" id="UP000016933"/>
    </source>
</evidence>
<organism evidence="3 4">
    <name type="scientific">Dothistroma septosporum (strain NZE10 / CBS 128990)</name>
    <name type="common">Red band needle blight fungus</name>
    <name type="synonym">Mycosphaerella pini</name>
    <dbReference type="NCBI Taxonomy" id="675120"/>
    <lineage>
        <taxon>Eukaryota</taxon>
        <taxon>Fungi</taxon>
        <taxon>Dikarya</taxon>
        <taxon>Ascomycota</taxon>
        <taxon>Pezizomycotina</taxon>
        <taxon>Dothideomycetes</taxon>
        <taxon>Dothideomycetidae</taxon>
        <taxon>Mycosphaerellales</taxon>
        <taxon>Mycosphaerellaceae</taxon>
        <taxon>Dothistroma</taxon>
    </lineage>
</organism>
<dbReference type="PANTHER" id="PTHR47466">
    <property type="match status" value="1"/>
</dbReference>
<dbReference type="InterPro" id="IPR024079">
    <property type="entry name" value="MetalloPept_cat_dom_sf"/>
</dbReference>
<accession>N1PXQ5</accession>